<dbReference type="EMBL" id="CP009933">
    <property type="protein sequence ID" value="AKA70204.1"/>
    <property type="molecule type" value="Genomic_DNA"/>
</dbReference>
<dbReference type="RefSeq" id="WP_029160991.1">
    <property type="nucleotide sequence ID" value="NZ_CP009933.1"/>
</dbReference>
<dbReference type="Proteomes" id="UP000033115">
    <property type="component" value="Chromosome"/>
</dbReference>
<gene>
    <name evidence="1" type="ORF">CSCA_3079</name>
</gene>
<dbReference type="AlphaFoldDB" id="A0A0E3JPE3"/>
<protein>
    <submittedName>
        <fullName evidence="1">Stage III sporulation protein AB</fullName>
    </submittedName>
</protein>
<dbReference type="STRING" id="1548.CSCA_3079"/>
<keyword evidence="2" id="KW-1185">Reference proteome</keyword>
<proteinExistence type="predicted"/>
<reference evidence="1 2" key="1">
    <citation type="journal article" date="2015" name="J. Biotechnol.">
        <title>Complete genome sequence of a malodorant-producing acetogen, Clostridium scatologenes ATCC 25775(T).</title>
        <authorList>
            <person name="Zhu Z."/>
            <person name="Guo T."/>
            <person name="Zheng H."/>
            <person name="Song T."/>
            <person name="Ouyang P."/>
            <person name="Xie J."/>
        </authorList>
    </citation>
    <scope>NUCLEOTIDE SEQUENCE [LARGE SCALE GENOMIC DNA]</scope>
    <source>
        <strain evidence="1 2">ATCC 25775</strain>
    </source>
</reference>
<evidence type="ECO:0000313" key="2">
    <source>
        <dbReference type="Proteomes" id="UP000033115"/>
    </source>
</evidence>
<name>A0A0E3JPE3_CLOSL</name>
<dbReference type="InterPro" id="IPR014198">
    <property type="entry name" value="Spore_III_AB"/>
</dbReference>
<dbReference type="NCBIfam" id="TIGR02833">
    <property type="entry name" value="spore_III_AB"/>
    <property type="match status" value="1"/>
</dbReference>
<dbReference type="KEGG" id="csq:CSCA_3079"/>
<sequence length="172" mass="19424">MLKILACIIIIIASTAIGFNYGDSFKKRTKQLNELQRCINQLQNDMIYTFTPLPEAISNIAEKSKYPIKSIFEEISSLLFSNAVDSAYDAFCKVFNDKKEVLNLNKEDLNVILDLAKTLGECDIDGEKRMFSLTLGSLKKQIENSEISMNKNVKMCRYLGFSLGAMVVIMLI</sequence>
<accession>A0A0E3JPE3</accession>
<dbReference type="Pfam" id="PF09548">
    <property type="entry name" value="Spore_III_AB"/>
    <property type="match status" value="1"/>
</dbReference>
<evidence type="ECO:0000313" key="1">
    <source>
        <dbReference type="EMBL" id="AKA70204.1"/>
    </source>
</evidence>
<dbReference type="PIRSF" id="PIRSF021435">
    <property type="entry name" value="SpoIIIAB"/>
    <property type="match status" value="1"/>
</dbReference>
<organism evidence="1 2">
    <name type="scientific">Clostridium scatologenes</name>
    <dbReference type="NCBI Taxonomy" id="1548"/>
    <lineage>
        <taxon>Bacteria</taxon>
        <taxon>Bacillati</taxon>
        <taxon>Bacillota</taxon>
        <taxon>Clostridia</taxon>
        <taxon>Eubacteriales</taxon>
        <taxon>Clostridiaceae</taxon>
        <taxon>Clostridium</taxon>
    </lineage>
</organism>
<dbReference type="HOGENOM" id="CLU_120887_1_0_9"/>